<protein>
    <submittedName>
        <fullName evidence="3">Putative Orotate phosphoribosyltransferase (OPRT) (OPRTase)</fullName>
        <ecNumber evidence="3">2.4.2.10</ecNumber>
    </submittedName>
</protein>
<comment type="caution">
    <text evidence="3">The sequence shown here is derived from an EMBL/GenBank/DDBJ whole genome shotgun (WGS) entry which is preliminary data.</text>
</comment>
<dbReference type="SUPFAM" id="SSF53271">
    <property type="entry name" value="PRTase-like"/>
    <property type="match status" value="1"/>
</dbReference>
<dbReference type="GO" id="GO:0006222">
    <property type="term" value="P:UMP biosynthetic process"/>
    <property type="evidence" value="ECO:0007669"/>
    <property type="project" value="TreeGrafter"/>
</dbReference>
<dbReference type="Gene3D" id="3.40.50.2020">
    <property type="match status" value="1"/>
</dbReference>
<name>E6PG58_9ZZZZ</name>
<keyword evidence="3" id="KW-0808">Transferase</keyword>
<comment type="pathway">
    <text evidence="1">Pyrimidine metabolism; UMP biosynthesis via de novo pathway.</text>
</comment>
<dbReference type="InterPro" id="IPR029057">
    <property type="entry name" value="PRTase-like"/>
</dbReference>
<dbReference type="EMBL" id="CABL01000008">
    <property type="protein sequence ID" value="CBH75446.1"/>
    <property type="molecule type" value="Genomic_DNA"/>
</dbReference>
<sequence>MPPGDIAWLRKTIVERALTRGDYQLSGGVRSDYYIDKFRLFSDPVILRRIARLFTPVIAHLRPDIIGGTELGGVIIATAVSQLTGLPMLAVRKQPKGYGAFPDEYVEGAYAPGQHVLLLEDVITNASELIAAKARLEALGLQVTPYAVVSRGLAPINALISFSLPRGDAKTEN</sequence>
<accession>E6PG58</accession>
<dbReference type="CDD" id="cd06223">
    <property type="entry name" value="PRTases_typeI"/>
    <property type="match status" value="1"/>
</dbReference>
<dbReference type="PANTHER" id="PTHR19278:SF9">
    <property type="entry name" value="URIDINE 5'-MONOPHOSPHATE SYNTHASE"/>
    <property type="match status" value="1"/>
</dbReference>
<dbReference type="GO" id="GO:0004588">
    <property type="term" value="F:orotate phosphoribosyltransferase activity"/>
    <property type="evidence" value="ECO:0007669"/>
    <property type="project" value="UniProtKB-EC"/>
</dbReference>
<organism evidence="3">
    <name type="scientific">mine drainage metagenome</name>
    <dbReference type="NCBI Taxonomy" id="410659"/>
    <lineage>
        <taxon>unclassified sequences</taxon>
        <taxon>metagenomes</taxon>
        <taxon>ecological metagenomes</taxon>
    </lineage>
</organism>
<gene>
    <name evidence="3" type="ORF">CARN1_1463</name>
</gene>
<dbReference type="PANTHER" id="PTHR19278">
    <property type="entry name" value="OROTATE PHOSPHORIBOSYLTRANSFERASE"/>
    <property type="match status" value="1"/>
</dbReference>
<dbReference type="InterPro" id="IPR000836">
    <property type="entry name" value="PRTase_dom"/>
</dbReference>
<keyword evidence="3" id="KW-0328">Glycosyltransferase</keyword>
<evidence type="ECO:0000256" key="2">
    <source>
        <dbReference type="ARBA" id="ARBA00022975"/>
    </source>
</evidence>
<evidence type="ECO:0000256" key="1">
    <source>
        <dbReference type="ARBA" id="ARBA00004725"/>
    </source>
</evidence>
<dbReference type="GO" id="GO:0019856">
    <property type="term" value="P:pyrimidine nucleobase biosynthetic process"/>
    <property type="evidence" value="ECO:0007669"/>
    <property type="project" value="TreeGrafter"/>
</dbReference>
<evidence type="ECO:0000313" key="3">
    <source>
        <dbReference type="EMBL" id="CBH75446.1"/>
    </source>
</evidence>
<reference evidence="3" key="1">
    <citation type="submission" date="2009-10" db="EMBL/GenBank/DDBJ databases">
        <title>Diversity of trophic interactions inside an arsenic-rich microbial ecosystem.</title>
        <authorList>
            <person name="Bertin P.N."/>
            <person name="Heinrich-Salmeron A."/>
            <person name="Pelletier E."/>
            <person name="Goulhen-Chollet F."/>
            <person name="Arsene-Ploetze F."/>
            <person name="Gallien S."/>
            <person name="Calteau A."/>
            <person name="Vallenet D."/>
            <person name="Casiot C."/>
            <person name="Chane-Woon-Ming B."/>
            <person name="Giloteaux L."/>
            <person name="Barakat M."/>
            <person name="Bonnefoy V."/>
            <person name="Bruneel O."/>
            <person name="Chandler M."/>
            <person name="Cleiss J."/>
            <person name="Duran R."/>
            <person name="Elbaz-Poulichet F."/>
            <person name="Fonknechten N."/>
            <person name="Lauga B."/>
            <person name="Mornico D."/>
            <person name="Ortet P."/>
            <person name="Schaeffer C."/>
            <person name="Siguier P."/>
            <person name="Alexander Thil Smith A."/>
            <person name="Van Dorsselaer A."/>
            <person name="Weissenbach J."/>
            <person name="Medigue C."/>
            <person name="Le Paslier D."/>
        </authorList>
    </citation>
    <scope>NUCLEOTIDE SEQUENCE</scope>
</reference>
<dbReference type="EC" id="2.4.2.10" evidence="3"/>
<dbReference type="AlphaFoldDB" id="E6PG58"/>
<proteinExistence type="predicted"/>
<keyword evidence="2" id="KW-0665">Pyrimidine biosynthesis</keyword>